<keyword evidence="1" id="KW-1133">Transmembrane helix</keyword>
<reference evidence="2 3" key="1">
    <citation type="submission" date="2021-03" db="EMBL/GenBank/DDBJ databases">
        <title>Sequencing the genomes of 1000 actinobacteria strains.</title>
        <authorList>
            <person name="Klenk H.-P."/>
        </authorList>
    </citation>
    <scope>NUCLEOTIDE SEQUENCE [LARGE SCALE GENOMIC DNA]</scope>
    <source>
        <strain evidence="2 3">DSM 13468</strain>
    </source>
</reference>
<accession>A0ABS4WRK4</accession>
<keyword evidence="1" id="KW-0812">Transmembrane</keyword>
<evidence type="ECO:0000313" key="3">
    <source>
        <dbReference type="Proteomes" id="UP000703720"/>
    </source>
</evidence>
<gene>
    <name evidence="2" type="ORF">JOF42_002348</name>
</gene>
<dbReference type="EMBL" id="JAGIOA010000001">
    <property type="protein sequence ID" value="MBP2378853.1"/>
    <property type="molecule type" value="Genomic_DNA"/>
</dbReference>
<comment type="caution">
    <text evidence="2">The sequence shown here is derived from an EMBL/GenBank/DDBJ whole genome shotgun (WGS) entry which is preliminary data.</text>
</comment>
<sequence>MNPWEIVSWIGAIAVAIVILTMLFVFVKGVIKPLTKPEHPVDRLARRLGGGDSNE</sequence>
<keyword evidence="3" id="KW-1185">Reference proteome</keyword>
<keyword evidence="1" id="KW-0472">Membrane</keyword>
<evidence type="ECO:0000313" key="2">
    <source>
        <dbReference type="EMBL" id="MBP2378853.1"/>
    </source>
</evidence>
<keyword evidence="2" id="KW-0282">Flagellum</keyword>
<dbReference type="RefSeq" id="WP_210098024.1">
    <property type="nucleotide sequence ID" value="NZ_BAAAIO010000003.1"/>
</dbReference>
<keyword evidence="2" id="KW-0966">Cell projection</keyword>
<organism evidence="2 3">
    <name type="scientific">Microbacterium phyllosphaerae</name>
    <dbReference type="NCBI Taxonomy" id="124798"/>
    <lineage>
        <taxon>Bacteria</taxon>
        <taxon>Bacillati</taxon>
        <taxon>Actinomycetota</taxon>
        <taxon>Actinomycetes</taxon>
        <taxon>Micrococcales</taxon>
        <taxon>Microbacteriaceae</taxon>
        <taxon>Microbacterium</taxon>
    </lineage>
</organism>
<dbReference type="Proteomes" id="UP000703720">
    <property type="component" value="Unassembled WGS sequence"/>
</dbReference>
<feature type="transmembrane region" description="Helical" evidence="1">
    <location>
        <begin position="6"/>
        <end position="27"/>
    </location>
</feature>
<proteinExistence type="predicted"/>
<protein>
    <submittedName>
        <fullName evidence="2">Flagellar biosynthesis/type III secretory pathway M-ring protein FliF/YscJ</fullName>
    </submittedName>
</protein>
<keyword evidence="2" id="KW-0969">Cilium</keyword>
<name>A0ABS4WRK4_9MICO</name>
<evidence type="ECO:0000256" key="1">
    <source>
        <dbReference type="SAM" id="Phobius"/>
    </source>
</evidence>